<dbReference type="InterPro" id="IPR037766">
    <property type="entry name" value="FHY1"/>
</dbReference>
<feature type="compositionally biased region" description="Low complexity" evidence="1">
    <location>
        <begin position="236"/>
        <end position="252"/>
    </location>
</feature>
<protein>
    <submittedName>
        <fullName evidence="3">Uncharacterized protein</fullName>
    </submittedName>
</protein>
<dbReference type="GO" id="GO:0061608">
    <property type="term" value="F:nuclear import signal receptor activity"/>
    <property type="evidence" value="ECO:0000318"/>
    <property type="project" value="GO_Central"/>
</dbReference>
<evidence type="ECO:0000256" key="1">
    <source>
        <dbReference type="SAM" id="MobiDB-lite"/>
    </source>
</evidence>
<evidence type="ECO:0000313" key="4">
    <source>
        <dbReference type="Proteomes" id="UP000029981"/>
    </source>
</evidence>
<dbReference type="GO" id="GO:0051457">
    <property type="term" value="P:maintenance of protein location in nucleus"/>
    <property type="evidence" value="ECO:0000318"/>
    <property type="project" value="GO_Central"/>
</dbReference>
<keyword evidence="2" id="KW-0812">Transmembrane</keyword>
<keyword evidence="4" id="KW-1185">Reference proteome</keyword>
<evidence type="ECO:0000256" key="2">
    <source>
        <dbReference type="SAM" id="Phobius"/>
    </source>
</evidence>
<dbReference type="Gramene" id="KGN58861">
    <property type="protein sequence ID" value="KGN58861"/>
    <property type="gene ID" value="Csa_3G734140"/>
</dbReference>
<feature type="region of interest" description="Disordered" evidence="1">
    <location>
        <begin position="236"/>
        <end position="258"/>
    </location>
</feature>
<feature type="compositionally biased region" description="Polar residues" evidence="1">
    <location>
        <begin position="1"/>
        <end position="15"/>
    </location>
</feature>
<dbReference type="GO" id="GO:0009416">
    <property type="term" value="P:response to light stimulus"/>
    <property type="evidence" value="ECO:0000318"/>
    <property type="project" value="GO_Central"/>
</dbReference>
<dbReference type="STRING" id="3659.A0A0A0LFJ8"/>
<dbReference type="OMA" id="NSFIGDA"/>
<dbReference type="eggNOG" id="ENOG502S4AF">
    <property type="taxonomic scope" value="Eukaryota"/>
</dbReference>
<dbReference type="AlphaFoldDB" id="A0A0A0LFJ8"/>
<dbReference type="EMBL" id="CM002924">
    <property type="protein sequence ID" value="KGN58861.1"/>
    <property type="molecule type" value="Genomic_DNA"/>
</dbReference>
<name>A0A0A0LFJ8_CUCSA</name>
<reference evidence="3 4" key="2">
    <citation type="journal article" date="2009" name="PLoS ONE">
        <title>An integrated genetic and cytogenetic map of the cucumber genome.</title>
        <authorList>
            <person name="Ren Y."/>
            <person name="Zhang Z."/>
            <person name="Liu J."/>
            <person name="Staub J.E."/>
            <person name="Han Y."/>
            <person name="Cheng Z."/>
            <person name="Li X."/>
            <person name="Lu J."/>
            <person name="Miao H."/>
            <person name="Kang H."/>
            <person name="Xie B."/>
            <person name="Gu X."/>
            <person name="Wang X."/>
            <person name="Du Y."/>
            <person name="Jin W."/>
            <person name="Huang S."/>
        </authorList>
    </citation>
    <scope>NUCLEOTIDE SEQUENCE [LARGE SCALE GENOMIC DNA]</scope>
    <source>
        <strain evidence="4">cv. 9930</strain>
    </source>
</reference>
<dbReference type="GO" id="GO:0016607">
    <property type="term" value="C:nuclear speck"/>
    <property type="evidence" value="ECO:0000318"/>
    <property type="project" value="GO_Central"/>
</dbReference>
<feature type="transmembrane region" description="Helical" evidence="2">
    <location>
        <begin position="63"/>
        <end position="84"/>
    </location>
</feature>
<reference evidence="3 4" key="3">
    <citation type="journal article" date="2010" name="BMC Genomics">
        <title>Transcriptome sequencing and comparative analysis of cucumber flowers with different sex types.</title>
        <authorList>
            <person name="Guo S."/>
            <person name="Zheng Y."/>
            <person name="Joung J.G."/>
            <person name="Liu S."/>
            <person name="Zhang Z."/>
            <person name="Crasta O.R."/>
            <person name="Sobral B.W."/>
            <person name="Xu Y."/>
            <person name="Huang S."/>
            <person name="Fei Z."/>
        </authorList>
    </citation>
    <scope>NUCLEOTIDE SEQUENCE [LARGE SCALE GENOMIC DNA]</scope>
    <source>
        <strain evidence="4">cv. 9930</strain>
    </source>
</reference>
<organism evidence="3 4">
    <name type="scientific">Cucumis sativus</name>
    <name type="common">Cucumber</name>
    <dbReference type="NCBI Taxonomy" id="3659"/>
    <lineage>
        <taxon>Eukaryota</taxon>
        <taxon>Viridiplantae</taxon>
        <taxon>Streptophyta</taxon>
        <taxon>Embryophyta</taxon>
        <taxon>Tracheophyta</taxon>
        <taxon>Spermatophyta</taxon>
        <taxon>Magnoliopsida</taxon>
        <taxon>eudicotyledons</taxon>
        <taxon>Gunneridae</taxon>
        <taxon>Pentapetalae</taxon>
        <taxon>rosids</taxon>
        <taxon>fabids</taxon>
        <taxon>Cucurbitales</taxon>
        <taxon>Cucurbitaceae</taxon>
        <taxon>Benincaseae</taxon>
        <taxon>Cucumis</taxon>
    </lineage>
</organism>
<evidence type="ECO:0000313" key="3">
    <source>
        <dbReference type="EMBL" id="KGN58861.1"/>
    </source>
</evidence>
<dbReference type="OrthoDB" id="1930763at2759"/>
<accession>A0A0A0LFJ8</accession>
<keyword evidence="2" id="KW-0472">Membrane</keyword>
<dbReference type="PANTHER" id="PTHR37723:SF1">
    <property type="entry name" value="PROTEIN FAR-RED-ELONGATED HYPOCOTYL 1-LIKE"/>
    <property type="match status" value="1"/>
</dbReference>
<sequence>MRLGRTTMNEATSSCHPREPEMDVSQSHSLVPTIVNPIPPTFVPHFLLFFWVSFHLKAHPNRIILWISFLGLGAWICVSASDWFSRLLGFRMEEKEQNPAEINSFYVISKLRSNPFDLNKKRKLPAEHLGLPSPKHKHCSEEFASKSAFLYGGLPETEHMNVQFIKENANVLCFDEVSRPESVKDSNSLSEESDSATSVFHGAKFELNQAITCTHDTSTTRSMSFGGASSESIHFSVESSTAMESSSTEQETAFPSGENRMETIQKLQEQLLELDSHEDYNCAEYENDDTKQCTDQELEELFYSNGLNPNTYILSSGRWAINHEAQSRARAPTIDQEFEQYFSMLML</sequence>
<dbReference type="KEGG" id="csv:101207650"/>
<dbReference type="PANTHER" id="PTHR37723">
    <property type="entry name" value="PROTEIN FAR-RED ELONGATED HYPOCOTYL 1"/>
    <property type="match status" value="1"/>
</dbReference>
<keyword evidence="2" id="KW-1133">Transmembrane helix</keyword>
<feature type="region of interest" description="Disordered" evidence="1">
    <location>
        <begin position="1"/>
        <end position="23"/>
    </location>
</feature>
<dbReference type="GO" id="GO:0005737">
    <property type="term" value="C:cytoplasm"/>
    <property type="evidence" value="ECO:0000318"/>
    <property type="project" value="GO_Central"/>
</dbReference>
<reference evidence="3 4" key="1">
    <citation type="journal article" date="2009" name="Nat. Genet.">
        <title>The genome of the cucumber, Cucumis sativus L.</title>
        <authorList>
            <person name="Huang S."/>
            <person name="Li R."/>
            <person name="Zhang Z."/>
            <person name="Li L."/>
            <person name="Gu X."/>
            <person name="Fan W."/>
            <person name="Lucas W.J."/>
            <person name="Wang X."/>
            <person name="Xie B."/>
            <person name="Ni P."/>
            <person name="Ren Y."/>
            <person name="Zhu H."/>
            <person name="Li J."/>
            <person name="Lin K."/>
            <person name="Jin W."/>
            <person name="Fei Z."/>
            <person name="Li G."/>
            <person name="Staub J."/>
            <person name="Kilian A."/>
            <person name="van der Vossen E.A."/>
            <person name="Wu Y."/>
            <person name="Guo J."/>
            <person name="He J."/>
            <person name="Jia Z."/>
            <person name="Ren Y."/>
            <person name="Tian G."/>
            <person name="Lu Y."/>
            <person name="Ruan J."/>
            <person name="Qian W."/>
            <person name="Wang M."/>
            <person name="Huang Q."/>
            <person name="Li B."/>
            <person name="Xuan Z."/>
            <person name="Cao J."/>
            <person name="Asan"/>
            <person name="Wu Z."/>
            <person name="Zhang J."/>
            <person name="Cai Q."/>
            <person name="Bai Y."/>
            <person name="Zhao B."/>
            <person name="Han Y."/>
            <person name="Li Y."/>
            <person name="Li X."/>
            <person name="Wang S."/>
            <person name="Shi Q."/>
            <person name="Liu S."/>
            <person name="Cho W.K."/>
            <person name="Kim J.Y."/>
            <person name="Xu Y."/>
            <person name="Heller-Uszynska K."/>
            <person name="Miao H."/>
            <person name="Cheng Z."/>
            <person name="Zhang S."/>
            <person name="Wu J."/>
            <person name="Yang Y."/>
            <person name="Kang H."/>
            <person name="Li M."/>
            <person name="Liang H."/>
            <person name="Ren X."/>
            <person name="Shi Z."/>
            <person name="Wen M."/>
            <person name="Jian M."/>
            <person name="Yang H."/>
            <person name="Zhang G."/>
            <person name="Yang Z."/>
            <person name="Chen R."/>
            <person name="Liu S."/>
            <person name="Li J."/>
            <person name="Ma L."/>
            <person name="Liu H."/>
            <person name="Zhou Y."/>
            <person name="Zhao J."/>
            <person name="Fang X."/>
            <person name="Li G."/>
            <person name="Fang L."/>
            <person name="Li Y."/>
            <person name="Liu D."/>
            <person name="Zheng H."/>
            <person name="Zhang Y."/>
            <person name="Qin N."/>
            <person name="Li Z."/>
            <person name="Yang G."/>
            <person name="Yang S."/>
            <person name="Bolund L."/>
            <person name="Kristiansen K."/>
            <person name="Zheng H."/>
            <person name="Li S."/>
            <person name="Zhang X."/>
            <person name="Yang H."/>
            <person name="Wang J."/>
            <person name="Sun R."/>
            <person name="Zhang B."/>
            <person name="Jiang S."/>
            <person name="Wang J."/>
            <person name="Du Y."/>
            <person name="Li S."/>
        </authorList>
    </citation>
    <scope>NUCLEOTIDE SEQUENCE [LARGE SCALE GENOMIC DNA]</scope>
    <source>
        <strain evidence="4">cv. 9930</strain>
    </source>
</reference>
<reference evidence="3 4" key="4">
    <citation type="journal article" date="2011" name="BMC Genomics">
        <title>RNA-Seq improves annotation of protein-coding genes in the cucumber genome.</title>
        <authorList>
            <person name="Li Z."/>
            <person name="Zhang Z."/>
            <person name="Yan P."/>
            <person name="Huang S."/>
            <person name="Fei Z."/>
            <person name="Lin K."/>
        </authorList>
    </citation>
    <scope>NUCLEOTIDE SEQUENCE [LARGE SCALE GENOMIC DNA]</scope>
    <source>
        <strain evidence="4">cv. 9930</strain>
    </source>
</reference>
<dbReference type="Proteomes" id="UP000029981">
    <property type="component" value="Chromosome 3"/>
</dbReference>
<proteinExistence type="predicted"/>
<dbReference type="GO" id="GO:0009639">
    <property type="term" value="P:response to red or far red light"/>
    <property type="evidence" value="ECO:0007669"/>
    <property type="project" value="InterPro"/>
</dbReference>
<gene>
    <name evidence="3" type="ORF">Csa_3G734140</name>
</gene>